<evidence type="ECO:0000313" key="2">
    <source>
        <dbReference type="Proteomes" id="UP000228763"/>
    </source>
</evidence>
<accession>A0A2D1GP02</accession>
<reference evidence="1 2" key="1">
    <citation type="submission" date="2017-09" db="EMBL/GenBank/DDBJ databases">
        <title>Complete genome sequence analysis of the novel Escherichia coli phage SRT8.</title>
        <authorList>
            <person name="Fan X."/>
            <person name="Zhao K."/>
            <person name="Song S."/>
            <person name="Zhao Z."/>
        </authorList>
    </citation>
    <scope>NUCLEOTIDE SEQUENCE [LARGE SCALE GENOMIC DNA]</scope>
</reference>
<sequence>MATLDEFTWCTQIQNSGGAMTTENNDREVVFGNGYKQVASSGFNTERREFTIVYAGNDWKAVKAFCTGHRLKPFLWLPPDEQLGLFIVKSGSVALTPIAPGLNEIRATFSEQFTSME</sequence>
<dbReference type="EMBL" id="MF996376">
    <property type="protein sequence ID" value="ATN93792.1"/>
    <property type="molecule type" value="Genomic_DNA"/>
</dbReference>
<dbReference type="KEGG" id="vg:40091879"/>
<dbReference type="Pfam" id="PF05939">
    <property type="entry name" value="Phage_min_tail"/>
    <property type="match status" value="1"/>
</dbReference>
<organism evidence="1 2">
    <name type="scientific">Escherichia phage SRT8</name>
    <dbReference type="NCBI Taxonomy" id="2496545"/>
    <lineage>
        <taxon>Viruses</taxon>
        <taxon>Duplodnaviria</taxon>
        <taxon>Heunggongvirae</taxon>
        <taxon>Uroviricota</taxon>
        <taxon>Caudoviricetes</taxon>
        <taxon>Drexlerviridae</taxon>
        <taxon>Tunavirinae</taxon>
        <taxon>Sertoctavirus</taxon>
        <taxon>Sertoctavirus SRT8</taxon>
    </lineage>
</organism>
<dbReference type="GeneID" id="40091879"/>
<dbReference type="InterPro" id="IPR010265">
    <property type="entry name" value="Phage_lambda_TipM"/>
</dbReference>
<evidence type="ECO:0008006" key="3">
    <source>
        <dbReference type="Google" id="ProtNLM"/>
    </source>
</evidence>
<evidence type="ECO:0000313" key="1">
    <source>
        <dbReference type="EMBL" id="ATN93792.1"/>
    </source>
</evidence>
<keyword evidence="2" id="KW-1185">Reference proteome</keyword>
<protein>
    <recommendedName>
        <fullName evidence="3">Minor tail protein</fullName>
    </recommendedName>
</protein>
<proteinExistence type="predicted"/>
<name>A0A2D1GP02_9CAUD</name>
<dbReference type="Proteomes" id="UP000228763">
    <property type="component" value="Segment"/>
</dbReference>
<dbReference type="RefSeq" id="YP_009615417.1">
    <property type="nucleotide sequence ID" value="NC_042043.1"/>
</dbReference>